<reference evidence="2 3" key="1">
    <citation type="journal article" date="2018" name="Sci. Rep.">
        <title>Comparative analysis of the Pocillopora damicornis genome highlights role of immune system in coral evolution.</title>
        <authorList>
            <person name="Cunning R."/>
            <person name="Bay R.A."/>
            <person name="Gillette P."/>
            <person name="Baker A.C."/>
            <person name="Traylor-Knowles N."/>
        </authorList>
    </citation>
    <scope>NUCLEOTIDE SEQUENCE [LARGE SCALE GENOMIC DNA]</scope>
    <source>
        <strain evidence="2">RSMAS</strain>
        <tissue evidence="2">Whole animal</tissue>
    </source>
</reference>
<proteinExistence type="predicted"/>
<organism evidence="2 3">
    <name type="scientific">Pocillopora damicornis</name>
    <name type="common">Cauliflower coral</name>
    <name type="synonym">Millepora damicornis</name>
    <dbReference type="NCBI Taxonomy" id="46731"/>
    <lineage>
        <taxon>Eukaryota</taxon>
        <taxon>Metazoa</taxon>
        <taxon>Cnidaria</taxon>
        <taxon>Anthozoa</taxon>
        <taxon>Hexacorallia</taxon>
        <taxon>Scleractinia</taxon>
        <taxon>Astrocoeniina</taxon>
        <taxon>Pocilloporidae</taxon>
        <taxon>Pocillopora</taxon>
    </lineage>
</organism>
<feature type="region of interest" description="Disordered" evidence="1">
    <location>
        <begin position="23"/>
        <end position="53"/>
    </location>
</feature>
<feature type="region of interest" description="Disordered" evidence="1">
    <location>
        <begin position="265"/>
        <end position="348"/>
    </location>
</feature>
<feature type="compositionally biased region" description="Polar residues" evidence="1">
    <location>
        <begin position="30"/>
        <end position="39"/>
    </location>
</feature>
<keyword evidence="3" id="KW-1185">Reference proteome</keyword>
<feature type="compositionally biased region" description="Basic and acidic residues" evidence="1">
    <location>
        <begin position="333"/>
        <end position="348"/>
    </location>
</feature>
<name>A0A3M6TAW3_POCDA</name>
<evidence type="ECO:0000313" key="3">
    <source>
        <dbReference type="Proteomes" id="UP000275408"/>
    </source>
</evidence>
<dbReference type="Proteomes" id="UP000275408">
    <property type="component" value="Unassembled WGS sequence"/>
</dbReference>
<protein>
    <submittedName>
        <fullName evidence="2">Uncharacterized protein</fullName>
    </submittedName>
</protein>
<dbReference type="EMBL" id="RCHS01003996">
    <property type="protein sequence ID" value="RMX38469.1"/>
    <property type="molecule type" value="Genomic_DNA"/>
</dbReference>
<accession>A0A3M6TAW3</accession>
<evidence type="ECO:0000313" key="2">
    <source>
        <dbReference type="EMBL" id="RMX38469.1"/>
    </source>
</evidence>
<dbReference type="AlphaFoldDB" id="A0A3M6TAW3"/>
<sequence length="662" mass="74291">MIVTEYRIAVKLCVSSGLEKKSMGRKNLKDSSGASNPSNLLPPVHTTRKHREREEKRYKLGTCAIGEKIPMQSDILLGTGSLVKDFFENSLVKGIYLITSDEVISSDDLSRYFLRFKKLNGKVKERPLRSVGDTVIFKSPGLAIVPVDRNKFSFIRKRTSGLLHHRPFTLYNEENEGGIISESYFHAVVEFGKTSFEIKPFPADKISTETESVSWFRKSLGAPILFTSDGKVKAVGAITHNNKQISRVLFSQIDRYRICSDTRLAEGGHQGPEEGEGEQLTGTPVEGEGEQLTGTPVEGEGEQPPGEPVEGGGEQDEREAEGGEHQPLWEPVEGGREQPPREPVKSSYREEAIKEGALQIVQADTTHGNEPNMSDSKALKQEKKIGHLDDPKEVAQRVQFVTQAHEAHGPSNGETKYKQQEKILSKTMHLLQSKADRDAWHEQINKQEGATEDILADYVRKHFKNLFRLSKHQGSDHIGKKKVTLHFVTAKGSRIVGSTLFRYNDPEGRAQIVSHEDTRLAFFELMACSEVNENTNAWSVEVLQLLFRKAVRIGCQEFIEIIFCTEAAHAVLNSFESRSMLPEDFARRDGHEELADYIQNTRVRLSKEGNTETKNVDWFDIWRVASEHYNGKVRDSDGASHEGRFTDDGSLRIISCQALLSS</sequence>
<evidence type="ECO:0000256" key="1">
    <source>
        <dbReference type="SAM" id="MobiDB-lite"/>
    </source>
</evidence>
<comment type="caution">
    <text evidence="2">The sequence shown here is derived from an EMBL/GenBank/DDBJ whole genome shotgun (WGS) entry which is preliminary data.</text>
</comment>
<feature type="compositionally biased region" description="Low complexity" evidence="1">
    <location>
        <begin position="293"/>
        <end position="304"/>
    </location>
</feature>
<gene>
    <name evidence="2" type="ORF">pdam_00016788</name>
</gene>